<dbReference type="PANTHER" id="PTHR30523:SF6">
    <property type="entry name" value="PHOSPHOENOLPYRUVATE CARBOXYLASE"/>
    <property type="match status" value="1"/>
</dbReference>
<comment type="subunit">
    <text evidence="9">Homotetramer.</text>
</comment>
<sequence>MTSQTISSQTTSSGDSPSEATSSGEIEVASDHIDPELRADIAHVTTLLGDVLRRTEGEEFLELVEQVRTLDDESRARVLAALDIPTATRLARAFTAYFHLANTTEQVHRARAYRRDRQEAGGWLERAVARVTEGGLSDELAAQVASLAVRPVFTAHPTEAARRSTLDKLRRIAALLELPEDHARTRRMAEAIELLWLTDEVRIEPPNPVDEARNGIYYLESLSRESIPEVLDELRARLDDAGVPVPPAWRPLRFGSWMGGDRDGNPRVTPSITREILVLQARHGIGVIRDMLAELRRTLSVSERISPVDQEVRDRAVAMLAVLPGVDPRYPRLNAEEPYRLYLTCVDVRLQLTADRLTRGTPHLAGQDYRDDDELLADLELLHRSVLTHQGPTIGTGQVQQVVDAVAASGLTLATLDIREHAERHHQALGQLVDRLDILDRPYADLDRPTRTALLARELGSRRPLAPYPPALDEQGAATLAIFDTVRWALDALGERVIDSYIISMTQGADDVLAAALLAREAGLIDLTGGIARIGFAPLLETLVELEHAGEILDKLLIDPAYRRLVALRGDVQEVMLGYSDSNKQGGIAASQWLIQKAQRQARDVGRRHGVQVRFFHGRGGSVGRGGGPTYEAIMSLPPGAVEGTVKLTEQGEVISDKYALPQLARENLELMLAATLEATVLHRKDRRAPRDAAAWDAVMEKVALAAEGRYRELVARPELPAYFLAATPVDQLGALRLGSRPSRRPDSSAGLDGLRAIPWVFGWTQSRQVVPGWYGVGTGLAHAAGDLEALQKMYAGWPFFRAFIDNVAMTLAKTDLGIARNYVATLAPELGAEILEDLETEFALTLAQVLAVCGDAELLARQPSLRATLEVRERYLAPLHHLQVQLLARHRAGESDPELERALMLTTNGIAAGMRNTG</sequence>
<dbReference type="InterPro" id="IPR018129">
    <property type="entry name" value="PEP_COase_Lys_AS"/>
</dbReference>
<keyword evidence="13" id="KW-1185">Reference proteome</keyword>
<dbReference type="EMBL" id="QYRP01000002">
    <property type="protein sequence ID" value="RJS46820.1"/>
    <property type="molecule type" value="Genomic_DNA"/>
</dbReference>
<dbReference type="Pfam" id="PF00311">
    <property type="entry name" value="PEPcase"/>
    <property type="match status" value="1"/>
</dbReference>
<evidence type="ECO:0000256" key="5">
    <source>
        <dbReference type="ARBA" id="ARBA00022842"/>
    </source>
</evidence>
<dbReference type="Proteomes" id="UP000276542">
    <property type="component" value="Unassembled WGS sequence"/>
</dbReference>
<dbReference type="InterPro" id="IPR021135">
    <property type="entry name" value="PEP_COase"/>
</dbReference>
<dbReference type="AlphaFoldDB" id="A0A3A5HFT0"/>
<dbReference type="HAMAP" id="MF_00595">
    <property type="entry name" value="PEPcase_type1"/>
    <property type="match status" value="1"/>
</dbReference>
<feature type="active site" evidence="9 10">
    <location>
        <position position="156"/>
    </location>
</feature>
<keyword evidence="12" id="KW-0670">Pyruvate</keyword>
<dbReference type="NCBIfam" id="NF000584">
    <property type="entry name" value="PRK00009.1"/>
    <property type="match status" value="1"/>
</dbReference>
<gene>
    <name evidence="9" type="primary">ppc</name>
    <name evidence="12" type="ORF">D4739_11745</name>
</gene>
<dbReference type="PANTHER" id="PTHR30523">
    <property type="entry name" value="PHOSPHOENOLPYRUVATE CARBOXYLASE"/>
    <property type="match status" value="1"/>
</dbReference>
<evidence type="ECO:0000256" key="10">
    <source>
        <dbReference type="PROSITE-ProRule" id="PRU10111"/>
    </source>
</evidence>
<dbReference type="GO" id="GO:0000287">
    <property type="term" value="F:magnesium ion binding"/>
    <property type="evidence" value="ECO:0007669"/>
    <property type="project" value="UniProtKB-UniRule"/>
</dbReference>
<dbReference type="GO" id="GO:0005829">
    <property type="term" value="C:cytosol"/>
    <property type="evidence" value="ECO:0007669"/>
    <property type="project" value="TreeGrafter"/>
</dbReference>
<dbReference type="EC" id="4.1.1.31" evidence="3 9"/>
<dbReference type="PROSITE" id="PS00781">
    <property type="entry name" value="PEPCASE_1"/>
    <property type="match status" value="1"/>
</dbReference>
<dbReference type="GO" id="GO:0006099">
    <property type="term" value="P:tricarboxylic acid cycle"/>
    <property type="evidence" value="ECO:0007669"/>
    <property type="project" value="InterPro"/>
</dbReference>
<dbReference type="RefSeq" id="WP_120060791.1">
    <property type="nucleotide sequence ID" value="NZ_QYRP01000002.1"/>
</dbReference>
<comment type="cofactor">
    <cofactor evidence="9">
        <name>Mg(2+)</name>
        <dbReference type="ChEBI" id="CHEBI:18420"/>
    </cofactor>
</comment>
<feature type="compositionally biased region" description="Low complexity" evidence="11">
    <location>
        <begin position="1"/>
        <end position="18"/>
    </location>
</feature>
<dbReference type="Gene3D" id="1.20.1440.90">
    <property type="entry name" value="Phosphoenolpyruvate/pyruvate domain"/>
    <property type="match status" value="1"/>
</dbReference>
<dbReference type="GO" id="GO:0006107">
    <property type="term" value="P:oxaloacetate metabolic process"/>
    <property type="evidence" value="ECO:0007669"/>
    <property type="project" value="UniProtKB-UniRule"/>
</dbReference>
<protein>
    <recommendedName>
        <fullName evidence="4 9">Phosphoenolpyruvate carboxylase</fullName>
        <shortName evidence="9">PEPC</shortName>
        <shortName evidence="9">PEPCase</shortName>
        <ecNumber evidence="3 9">4.1.1.31</ecNumber>
    </recommendedName>
</protein>
<evidence type="ECO:0000256" key="4">
    <source>
        <dbReference type="ARBA" id="ARBA00022419"/>
    </source>
</evidence>
<evidence type="ECO:0000256" key="8">
    <source>
        <dbReference type="ARBA" id="ARBA00048995"/>
    </source>
</evidence>
<feature type="active site" evidence="9">
    <location>
        <position position="584"/>
    </location>
</feature>
<dbReference type="GO" id="GO:0008964">
    <property type="term" value="F:phosphoenolpyruvate carboxylase activity"/>
    <property type="evidence" value="ECO:0007669"/>
    <property type="project" value="UniProtKB-UniRule"/>
</dbReference>
<dbReference type="GO" id="GO:0015977">
    <property type="term" value="P:carbon fixation"/>
    <property type="evidence" value="ECO:0007669"/>
    <property type="project" value="UniProtKB-UniRule"/>
</dbReference>
<dbReference type="OrthoDB" id="9768133at2"/>
<accession>A0A3A5HFT0</accession>
<evidence type="ECO:0000256" key="1">
    <source>
        <dbReference type="ARBA" id="ARBA00003670"/>
    </source>
</evidence>
<comment type="catalytic activity">
    <reaction evidence="8 9">
        <text>oxaloacetate + phosphate = phosphoenolpyruvate + hydrogencarbonate</text>
        <dbReference type="Rhea" id="RHEA:28370"/>
        <dbReference type="ChEBI" id="CHEBI:16452"/>
        <dbReference type="ChEBI" id="CHEBI:17544"/>
        <dbReference type="ChEBI" id="CHEBI:43474"/>
        <dbReference type="ChEBI" id="CHEBI:58702"/>
        <dbReference type="EC" id="4.1.1.31"/>
    </reaction>
</comment>
<dbReference type="InterPro" id="IPR015813">
    <property type="entry name" value="Pyrv/PenolPyrv_kinase-like_dom"/>
</dbReference>
<evidence type="ECO:0000256" key="2">
    <source>
        <dbReference type="ARBA" id="ARBA00008346"/>
    </source>
</evidence>
<dbReference type="InterPro" id="IPR022805">
    <property type="entry name" value="PEP_COase_bac/pln-type"/>
</dbReference>
<evidence type="ECO:0000256" key="6">
    <source>
        <dbReference type="ARBA" id="ARBA00023239"/>
    </source>
</evidence>
<keyword evidence="5 9" id="KW-0460">Magnesium</keyword>
<evidence type="ECO:0000313" key="13">
    <source>
        <dbReference type="Proteomes" id="UP000276542"/>
    </source>
</evidence>
<evidence type="ECO:0000256" key="3">
    <source>
        <dbReference type="ARBA" id="ARBA00012305"/>
    </source>
</evidence>
<comment type="caution">
    <text evidence="12">The sequence shown here is derived from an EMBL/GenBank/DDBJ whole genome shotgun (WGS) entry which is preliminary data.</text>
</comment>
<evidence type="ECO:0000256" key="11">
    <source>
        <dbReference type="SAM" id="MobiDB-lite"/>
    </source>
</evidence>
<comment type="function">
    <text evidence="1 9">Forms oxaloacetate, a four-carbon dicarboxylic acid source for the tricarboxylic acid cycle.</text>
</comment>
<feature type="region of interest" description="Disordered" evidence="11">
    <location>
        <begin position="1"/>
        <end position="25"/>
    </location>
</feature>
<organism evidence="12 13">
    <name type="scientific">Nocardioides cavernaquae</name>
    <dbReference type="NCBI Taxonomy" id="2321396"/>
    <lineage>
        <taxon>Bacteria</taxon>
        <taxon>Bacillati</taxon>
        <taxon>Actinomycetota</taxon>
        <taxon>Actinomycetes</taxon>
        <taxon>Propionibacteriales</taxon>
        <taxon>Nocardioidaceae</taxon>
        <taxon>Nocardioides</taxon>
    </lineage>
</organism>
<reference evidence="13" key="1">
    <citation type="submission" date="2018-09" db="EMBL/GenBank/DDBJ databases">
        <authorList>
            <person name="Zhu H."/>
        </authorList>
    </citation>
    <scope>NUCLEOTIDE SEQUENCE [LARGE SCALE GENOMIC DNA]</scope>
    <source>
        <strain evidence="13">K1W22B-1</strain>
    </source>
</reference>
<proteinExistence type="inferred from homology"/>
<dbReference type="SUPFAM" id="SSF51621">
    <property type="entry name" value="Phosphoenolpyruvate/pyruvate domain"/>
    <property type="match status" value="1"/>
</dbReference>
<evidence type="ECO:0000256" key="9">
    <source>
        <dbReference type="HAMAP-Rule" id="MF_00595"/>
    </source>
</evidence>
<evidence type="ECO:0000256" key="7">
    <source>
        <dbReference type="ARBA" id="ARBA00023300"/>
    </source>
</evidence>
<keyword evidence="6 9" id="KW-0456">Lyase</keyword>
<evidence type="ECO:0000313" key="12">
    <source>
        <dbReference type="EMBL" id="RJS46820.1"/>
    </source>
</evidence>
<comment type="similarity">
    <text evidence="2 9">Belongs to the PEPCase type 1 family.</text>
</comment>
<name>A0A3A5HFT0_9ACTN</name>
<keyword evidence="7 9" id="KW-0120">Carbon dioxide fixation</keyword>
<dbReference type="PRINTS" id="PR00150">
    <property type="entry name" value="PEPCARBXLASE"/>
</dbReference>